<evidence type="ECO:0000256" key="8">
    <source>
        <dbReference type="ARBA" id="ARBA00022801"/>
    </source>
</evidence>
<feature type="compositionally biased region" description="Acidic residues" evidence="13">
    <location>
        <begin position="450"/>
        <end position="464"/>
    </location>
</feature>
<dbReference type="Pfam" id="PF05011">
    <property type="entry name" value="DBR1"/>
    <property type="match status" value="1"/>
</dbReference>
<organism evidence="15 16">
    <name type="scientific">Exophiala aquamarina CBS 119918</name>
    <dbReference type="NCBI Taxonomy" id="1182545"/>
    <lineage>
        <taxon>Eukaryota</taxon>
        <taxon>Fungi</taxon>
        <taxon>Dikarya</taxon>
        <taxon>Ascomycota</taxon>
        <taxon>Pezizomycotina</taxon>
        <taxon>Eurotiomycetes</taxon>
        <taxon>Chaetothyriomycetidae</taxon>
        <taxon>Chaetothyriales</taxon>
        <taxon>Herpotrichiellaceae</taxon>
        <taxon>Exophiala</taxon>
    </lineage>
</organism>
<protein>
    <recommendedName>
        <fullName evidence="14">Lariat debranching enzyme C-terminal domain-containing protein</fullName>
    </recommendedName>
</protein>
<proteinExistence type="inferred from homology"/>
<gene>
    <name evidence="15" type="ORF">A1O9_09790</name>
</gene>
<keyword evidence="12" id="KW-0539">Nucleus</keyword>
<feature type="compositionally biased region" description="Polar residues" evidence="13">
    <location>
        <begin position="368"/>
        <end position="380"/>
    </location>
</feature>
<feature type="compositionally biased region" description="Gly residues" evidence="13">
    <location>
        <begin position="815"/>
        <end position="848"/>
    </location>
</feature>
<evidence type="ECO:0000256" key="4">
    <source>
        <dbReference type="ARBA" id="ARBA00004123"/>
    </source>
</evidence>
<evidence type="ECO:0000256" key="3">
    <source>
        <dbReference type="ARBA" id="ARBA00001954"/>
    </source>
</evidence>
<dbReference type="PANTHER" id="PTHR12849:SF0">
    <property type="entry name" value="LARIAT DEBRANCHING ENZYME"/>
    <property type="match status" value="1"/>
</dbReference>
<sequence>MPLVEELKTGGVRIAVEGCGHGTLHAIYASVEEACRVKGWEGVDLLIIGGDFQAVRNQHDLNVTSMPQKYRRMADFHEYYSGARVAPCLTIFIGGNHEASNHLFELYYGGWVAPEIYYLGAANVLRFGPLRIAGLTGIWKPYDYPKPHFERLPYNQEEVGSIYHVRELDARKLLSLRSQVDIGLSHDWPQGIEMFGDHHWLFKAKSGFYADSKSGKLGSVAAKQCLERLRPPYWFSAHLHTKFAAIVHHGETEGKVDAGAHSAQKIATQSGGSNNHPINKRQSSSSPNIAPANGDQQRVSAWQQFHIQAKKTDSEEKDQIMREKTEQREEEMRTGIRHTPRYTFDETFHKVSAGDALERKVVSTTTQQVSNCTTSDSPESVPNLDGCGFSRPNKRQRFGSPNTQDGENVATRSAPQNSQVDGAGANVTSTTAGVTADAIANPDAIDIDMSEEEDQEVEDDDDDDTKAKENGKDTAPSARPISATQPLPVNVSRTQANLRDVCLSISEESEDGGVKLNPQAPNFTPSLPPTLSLALNGPTSKESLASSGRSSDSDFNHEATSFQPKTSTASLNTFNTAPKSPVEPPTKAKGTQNEDNEVSEEMRAQLAALSSNFTQGKEVKPSAALPFPAEITNKTTNFLALGKCEPYQEFLQLLEINSITSPEEPIRRPIKLSYDPEWLAIQRVFAPELTLGGHAYDKIPTHRGETYYRELILKEQEWITEHVVKAGRLEIPENFSITAPVYDPQLNVGPHEMPREVTNPQTTAFCDLIGIQNKFDITEEERDARMMRGPKPESAGWIASRERRGGHGGHHGRGGARGGGAGGSSHRGGGGRGGARGGRGGRGGGRGW</sequence>
<feature type="compositionally biased region" description="Basic and acidic residues" evidence="13">
    <location>
        <begin position="310"/>
        <end position="333"/>
    </location>
</feature>
<dbReference type="GO" id="GO:0046872">
    <property type="term" value="F:metal ion binding"/>
    <property type="evidence" value="ECO:0007669"/>
    <property type="project" value="UniProtKB-KW"/>
</dbReference>
<dbReference type="CDD" id="cd00844">
    <property type="entry name" value="MPP_Dbr1_N"/>
    <property type="match status" value="1"/>
</dbReference>
<dbReference type="Proteomes" id="UP000027920">
    <property type="component" value="Unassembled WGS sequence"/>
</dbReference>
<dbReference type="InterPro" id="IPR029052">
    <property type="entry name" value="Metallo-depent_PP-like"/>
</dbReference>
<name>A0A072PEK2_9EURO</name>
<reference evidence="15 16" key="1">
    <citation type="submission" date="2013-03" db="EMBL/GenBank/DDBJ databases">
        <title>The Genome Sequence of Exophiala aquamarina CBS 119918.</title>
        <authorList>
            <consortium name="The Broad Institute Genomics Platform"/>
            <person name="Cuomo C."/>
            <person name="de Hoog S."/>
            <person name="Gorbushina A."/>
            <person name="Walker B."/>
            <person name="Young S.K."/>
            <person name="Zeng Q."/>
            <person name="Gargeya S."/>
            <person name="Fitzgerald M."/>
            <person name="Haas B."/>
            <person name="Abouelleil A."/>
            <person name="Allen A.W."/>
            <person name="Alvarado L."/>
            <person name="Arachchi H.M."/>
            <person name="Berlin A.M."/>
            <person name="Chapman S.B."/>
            <person name="Gainer-Dewar J."/>
            <person name="Goldberg J."/>
            <person name="Griggs A."/>
            <person name="Gujja S."/>
            <person name="Hansen M."/>
            <person name="Howarth C."/>
            <person name="Imamovic A."/>
            <person name="Ireland A."/>
            <person name="Larimer J."/>
            <person name="McCowan C."/>
            <person name="Murphy C."/>
            <person name="Pearson M."/>
            <person name="Poon T.W."/>
            <person name="Priest M."/>
            <person name="Roberts A."/>
            <person name="Saif S."/>
            <person name="Shea T."/>
            <person name="Sisk P."/>
            <person name="Sykes S."/>
            <person name="Wortman J."/>
            <person name="Nusbaum C."/>
            <person name="Birren B."/>
        </authorList>
    </citation>
    <scope>NUCLEOTIDE SEQUENCE [LARGE SCALE GENOMIC DNA]</scope>
    <source>
        <strain evidence="15 16">CBS 119918</strain>
    </source>
</reference>
<evidence type="ECO:0000259" key="14">
    <source>
        <dbReference type="SMART" id="SM01124"/>
    </source>
</evidence>
<feature type="region of interest" description="Disordered" evidence="13">
    <location>
        <begin position="780"/>
        <end position="848"/>
    </location>
</feature>
<evidence type="ECO:0000256" key="9">
    <source>
        <dbReference type="ARBA" id="ARBA00022833"/>
    </source>
</evidence>
<dbReference type="GeneID" id="25284698"/>
<feature type="domain" description="Lariat debranching enzyme C-terminal" evidence="14">
    <location>
        <begin position="627"/>
        <end position="775"/>
    </location>
</feature>
<dbReference type="GO" id="GO:0008419">
    <property type="term" value="F:RNA lariat debranching enzyme activity"/>
    <property type="evidence" value="ECO:0007669"/>
    <property type="project" value="TreeGrafter"/>
</dbReference>
<evidence type="ECO:0000256" key="10">
    <source>
        <dbReference type="ARBA" id="ARBA00023004"/>
    </source>
</evidence>
<dbReference type="VEuPathDB" id="FungiDB:A1O9_09790"/>
<evidence type="ECO:0000256" key="6">
    <source>
        <dbReference type="ARBA" id="ARBA00022664"/>
    </source>
</evidence>
<comment type="cofactor">
    <cofactor evidence="1">
        <name>Mn(2+)</name>
        <dbReference type="ChEBI" id="CHEBI:29035"/>
    </cofactor>
</comment>
<comment type="caution">
    <text evidence="15">The sequence shown here is derived from an EMBL/GenBank/DDBJ whole genome shotgun (WGS) entry which is preliminary data.</text>
</comment>
<feature type="region of interest" description="Disordered" evidence="13">
    <location>
        <begin position="368"/>
        <end position="426"/>
    </location>
</feature>
<dbReference type="PANTHER" id="PTHR12849">
    <property type="entry name" value="RNA LARIAT DEBRANCHING ENZYME"/>
    <property type="match status" value="1"/>
</dbReference>
<keyword evidence="9" id="KW-0862">Zinc</keyword>
<evidence type="ECO:0000256" key="5">
    <source>
        <dbReference type="ARBA" id="ARBA00006045"/>
    </source>
</evidence>
<dbReference type="EMBL" id="AMGV01000011">
    <property type="protein sequence ID" value="KEF53995.1"/>
    <property type="molecule type" value="Genomic_DNA"/>
</dbReference>
<evidence type="ECO:0000313" key="16">
    <source>
        <dbReference type="Proteomes" id="UP000027920"/>
    </source>
</evidence>
<comment type="similarity">
    <text evidence="5">Belongs to the lariat debranching enzyme family.</text>
</comment>
<dbReference type="InterPro" id="IPR004843">
    <property type="entry name" value="Calcineurin-like_PHP"/>
</dbReference>
<evidence type="ECO:0000313" key="15">
    <source>
        <dbReference type="EMBL" id="KEF53995.1"/>
    </source>
</evidence>
<feature type="compositionally biased region" description="Polar residues" evidence="13">
    <location>
        <begin position="399"/>
        <end position="426"/>
    </location>
</feature>
<dbReference type="InterPro" id="IPR007708">
    <property type="entry name" value="DBR1_C"/>
</dbReference>
<comment type="cofactor">
    <cofactor evidence="2">
        <name>Zn(2+)</name>
        <dbReference type="ChEBI" id="CHEBI:29105"/>
    </cofactor>
</comment>
<feature type="compositionally biased region" description="Polar residues" evidence="13">
    <location>
        <begin position="482"/>
        <end position="493"/>
    </location>
</feature>
<comment type="cofactor">
    <cofactor evidence="3">
        <name>Fe(2+)</name>
        <dbReference type="ChEBI" id="CHEBI:29033"/>
    </cofactor>
</comment>
<keyword evidence="16" id="KW-1185">Reference proteome</keyword>
<dbReference type="GO" id="GO:0000398">
    <property type="term" value="P:mRNA splicing, via spliceosome"/>
    <property type="evidence" value="ECO:0007669"/>
    <property type="project" value="TreeGrafter"/>
</dbReference>
<feature type="region of interest" description="Disordered" evidence="13">
    <location>
        <begin position="267"/>
        <end position="333"/>
    </location>
</feature>
<evidence type="ECO:0000256" key="11">
    <source>
        <dbReference type="ARBA" id="ARBA00023211"/>
    </source>
</evidence>
<dbReference type="SUPFAM" id="SSF56300">
    <property type="entry name" value="Metallo-dependent phosphatases"/>
    <property type="match status" value="1"/>
</dbReference>
<keyword evidence="6" id="KW-0507">mRNA processing</keyword>
<keyword evidence="8" id="KW-0378">Hydrolase</keyword>
<keyword evidence="7" id="KW-0479">Metal-binding</keyword>
<evidence type="ECO:0000256" key="1">
    <source>
        <dbReference type="ARBA" id="ARBA00001936"/>
    </source>
</evidence>
<keyword evidence="11" id="KW-0464">Manganese</keyword>
<dbReference type="HOGENOM" id="CLU_005893_3_0_1"/>
<dbReference type="AlphaFoldDB" id="A0A072PEK2"/>
<dbReference type="RefSeq" id="XP_013256585.1">
    <property type="nucleotide sequence ID" value="XM_013401131.1"/>
</dbReference>
<feature type="region of interest" description="Disordered" evidence="13">
    <location>
        <begin position="450"/>
        <end position="493"/>
    </location>
</feature>
<feature type="compositionally biased region" description="Polar residues" evidence="13">
    <location>
        <begin position="558"/>
        <end position="578"/>
    </location>
</feature>
<evidence type="ECO:0000256" key="13">
    <source>
        <dbReference type="SAM" id="MobiDB-lite"/>
    </source>
</evidence>
<dbReference type="SMART" id="SM01124">
    <property type="entry name" value="DBR1"/>
    <property type="match status" value="1"/>
</dbReference>
<feature type="region of interest" description="Disordered" evidence="13">
    <location>
        <begin position="509"/>
        <end position="599"/>
    </location>
</feature>
<dbReference type="STRING" id="1182545.A0A072PEK2"/>
<dbReference type="Pfam" id="PF00149">
    <property type="entry name" value="Metallophos"/>
    <property type="match status" value="1"/>
</dbReference>
<evidence type="ECO:0000256" key="12">
    <source>
        <dbReference type="ARBA" id="ARBA00023242"/>
    </source>
</evidence>
<keyword evidence="10" id="KW-0408">Iron</keyword>
<feature type="compositionally biased region" description="Polar residues" evidence="13">
    <location>
        <begin position="267"/>
        <end position="306"/>
    </location>
</feature>
<comment type="subcellular location">
    <subcellularLocation>
        <location evidence="4">Nucleus</location>
    </subcellularLocation>
</comment>
<accession>A0A072PEK2</accession>
<dbReference type="InterPro" id="IPR041816">
    <property type="entry name" value="Dbr1_N"/>
</dbReference>
<dbReference type="OrthoDB" id="407609at2759"/>
<evidence type="ECO:0000256" key="2">
    <source>
        <dbReference type="ARBA" id="ARBA00001947"/>
    </source>
</evidence>
<evidence type="ECO:0000256" key="7">
    <source>
        <dbReference type="ARBA" id="ARBA00022723"/>
    </source>
</evidence>
<dbReference type="GO" id="GO:0005634">
    <property type="term" value="C:nucleus"/>
    <property type="evidence" value="ECO:0007669"/>
    <property type="project" value="UniProtKB-SubCell"/>
</dbReference>